<accession>A0A8S1ENF6</accession>
<evidence type="ECO:0000256" key="5">
    <source>
        <dbReference type="ARBA" id="ARBA00022723"/>
    </source>
</evidence>
<dbReference type="Pfam" id="PF04056">
    <property type="entry name" value="Ssl1"/>
    <property type="match status" value="1"/>
</dbReference>
<feature type="domain" description="TFIIH C1-like" evidence="8">
    <location>
        <begin position="226"/>
        <end position="264"/>
    </location>
</feature>
<dbReference type="Gene3D" id="3.20.20.70">
    <property type="entry name" value="Aldolase class I"/>
    <property type="match status" value="1"/>
</dbReference>
<proteinExistence type="predicted"/>
<evidence type="ECO:0000313" key="10">
    <source>
        <dbReference type="Proteomes" id="UP000494206"/>
    </source>
</evidence>
<dbReference type="FunFam" id="3.20.20.70:FF:000221">
    <property type="entry name" value="tRNA-dihydrouridine synthase"/>
    <property type="match status" value="1"/>
</dbReference>
<dbReference type="InterPro" id="IPR018517">
    <property type="entry name" value="tRNA_hU_synthase_CS"/>
</dbReference>
<dbReference type="AlphaFoldDB" id="A0A8S1ENF6"/>
<dbReference type="InterPro" id="IPR012170">
    <property type="entry name" value="TFIIH_SSL1/p44"/>
</dbReference>
<evidence type="ECO:0000256" key="6">
    <source>
        <dbReference type="ARBA" id="ARBA00022833"/>
    </source>
</evidence>
<dbReference type="GO" id="GO:0017150">
    <property type="term" value="F:tRNA dihydrouridine synthase activity"/>
    <property type="evidence" value="ECO:0007669"/>
    <property type="project" value="InterPro"/>
</dbReference>
<evidence type="ECO:0000259" key="8">
    <source>
        <dbReference type="SMART" id="SM01047"/>
    </source>
</evidence>
<dbReference type="SUPFAM" id="SSF53300">
    <property type="entry name" value="vWA-like"/>
    <property type="match status" value="1"/>
</dbReference>
<name>A0A8S1ENF6_9PELO</name>
<dbReference type="OrthoDB" id="284275at2759"/>
<dbReference type="GO" id="GO:0006351">
    <property type="term" value="P:DNA-templated transcription"/>
    <property type="evidence" value="ECO:0007669"/>
    <property type="project" value="InterPro"/>
</dbReference>
<protein>
    <recommendedName>
        <fullName evidence="8">TFIIH C1-like domain-containing protein</fullName>
    </recommendedName>
</protein>
<dbReference type="InterPro" id="IPR036465">
    <property type="entry name" value="vWFA_dom_sf"/>
</dbReference>
<dbReference type="GO" id="GO:0000439">
    <property type="term" value="C:transcription factor TFIIH core complex"/>
    <property type="evidence" value="ECO:0007669"/>
    <property type="project" value="InterPro"/>
</dbReference>
<dbReference type="InterPro" id="IPR046349">
    <property type="entry name" value="C1-like_sf"/>
</dbReference>
<dbReference type="Pfam" id="PF07975">
    <property type="entry name" value="C1_4"/>
    <property type="match status" value="1"/>
</dbReference>
<dbReference type="NCBIfam" id="TIGR00622">
    <property type="entry name" value="ssl1"/>
    <property type="match status" value="1"/>
</dbReference>
<dbReference type="GO" id="GO:0050660">
    <property type="term" value="F:flavin adenine dinucleotide binding"/>
    <property type="evidence" value="ECO:0007669"/>
    <property type="project" value="InterPro"/>
</dbReference>
<dbReference type="Gene3D" id="3.30.40.10">
    <property type="entry name" value="Zinc/RING finger domain, C3HC4 (zinc finger)"/>
    <property type="match status" value="1"/>
</dbReference>
<evidence type="ECO:0000256" key="3">
    <source>
        <dbReference type="ARBA" id="ARBA00022643"/>
    </source>
</evidence>
<dbReference type="CDD" id="cd02801">
    <property type="entry name" value="DUS_like_FMN"/>
    <property type="match status" value="1"/>
</dbReference>
<dbReference type="InterPro" id="IPR004595">
    <property type="entry name" value="TFIIH_C1-like_dom"/>
</dbReference>
<dbReference type="InterPro" id="IPR013083">
    <property type="entry name" value="Znf_RING/FYVE/PHD"/>
</dbReference>
<keyword evidence="7" id="KW-0560">Oxidoreductase</keyword>
<dbReference type="Pfam" id="PF01207">
    <property type="entry name" value="Dus"/>
    <property type="match status" value="1"/>
</dbReference>
<dbReference type="GO" id="GO:0006289">
    <property type="term" value="P:nucleotide-excision repair"/>
    <property type="evidence" value="ECO:0007669"/>
    <property type="project" value="InterPro"/>
</dbReference>
<keyword evidence="3" id="KW-0288">FMN</keyword>
<dbReference type="InterPro" id="IPR007198">
    <property type="entry name" value="Ssl1-like"/>
</dbReference>
<comment type="caution">
    <text evidence="9">The sequence shown here is derived from an EMBL/GenBank/DDBJ whole genome shotgun (WGS) entry which is preliminary data.</text>
</comment>
<keyword evidence="4" id="KW-0819">tRNA processing</keyword>
<dbReference type="Proteomes" id="UP000494206">
    <property type="component" value="Unassembled WGS sequence"/>
</dbReference>
<dbReference type="PROSITE" id="PS01136">
    <property type="entry name" value="UPF0034"/>
    <property type="match status" value="1"/>
</dbReference>
<keyword evidence="6" id="KW-0862">Zinc</keyword>
<dbReference type="SUPFAM" id="SSF51395">
    <property type="entry name" value="FMN-linked oxidoreductases"/>
    <property type="match status" value="1"/>
</dbReference>
<evidence type="ECO:0000256" key="2">
    <source>
        <dbReference type="ARBA" id="ARBA00022630"/>
    </source>
</evidence>
<evidence type="ECO:0000256" key="1">
    <source>
        <dbReference type="ARBA" id="ARBA00001917"/>
    </source>
</evidence>
<keyword evidence="2" id="KW-0285">Flavoprotein</keyword>
<evidence type="ECO:0000313" key="9">
    <source>
        <dbReference type="EMBL" id="CAB3403697.1"/>
    </source>
</evidence>
<dbReference type="PANTHER" id="PTHR11082:SF31">
    <property type="entry name" value="TRNA-DIHYDROURIDINE(20A_20B) SYNTHASE [NAD(P)+]-LIKE"/>
    <property type="match status" value="1"/>
</dbReference>
<dbReference type="PANTHER" id="PTHR11082">
    <property type="entry name" value="TRNA-DIHYDROURIDINE SYNTHASE"/>
    <property type="match status" value="1"/>
</dbReference>
<evidence type="ECO:0000256" key="4">
    <source>
        <dbReference type="ARBA" id="ARBA00022694"/>
    </source>
</evidence>
<comment type="cofactor">
    <cofactor evidence="1">
        <name>FMN</name>
        <dbReference type="ChEBI" id="CHEBI:58210"/>
    </cofactor>
</comment>
<dbReference type="InterPro" id="IPR035587">
    <property type="entry name" value="DUS-like_FMN-bd"/>
</dbReference>
<evidence type="ECO:0000256" key="7">
    <source>
        <dbReference type="ARBA" id="ARBA00023002"/>
    </source>
</evidence>
<reference evidence="9 10" key="1">
    <citation type="submission" date="2020-04" db="EMBL/GenBank/DDBJ databases">
        <authorList>
            <person name="Laetsch R D."/>
            <person name="Stevens L."/>
            <person name="Kumar S."/>
            <person name="Blaxter L. M."/>
        </authorList>
    </citation>
    <scope>NUCLEOTIDE SEQUENCE [LARGE SCALE GENOMIC DNA]</scope>
</reference>
<keyword evidence="10" id="KW-1185">Reference proteome</keyword>
<dbReference type="GO" id="GO:0008270">
    <property type="term" value="F:zinc ion binding"/>
    <property type="evidence" value="ECO:0007669"/>
    <property type="project" value="InterPro"/>
</dbReference>
<gene>
    <name evidence="9" type="ORF">CBOVIS_LOCUS6128</name>
</gene>
<organism evidence="9 10">
    <name type="scientific">Caenorhabditis bovis</name>
    <dbReference type="NCBI Taxonomy" id="2654633"/>
    <lineage>
        <taxon>Eukaryota</taxon>
        <taxon>Metazoa</taxon>
        <taxon>Ecdysozoa</taxon>
        <taxon>Nematoda</taxon>
        <taxon>Chromadorea</taxon>
        <taxon>Rhabditida</taxon>
        <taxon>Rhabditina</taxon>
        <taxon>Rhabditomorpha</taxon>
        <taxon>Rhabditoidea</taxon>
        <taxon>Rhabditidae</taxon>
        <taxon>Peloderinae</taxon>
        <taxon>Caenorhabditis</taxon>
    </lineage>
</organism>
<sequence>MLNDDDEQKGYTWEAGYADGLNIGEVLAEDDSGSIEKSIAKFIADSKKKSRQNLRPQKIRLGIMRHVMIVIDCSRFMTNKSMPPSRFAVVMKALHQFLDKFFEQNPIAQIGFITCKDRKAERLTPLTGNVRILKDALNSLTEAFTGGDFSLQNALQLASTNLNHNDSSPISNRGFICEQCGTRHCSIPVECSICRLTLVAAPQLARAFRHLLPLAPFTSLSVKNRQCAACELNIEVEGFMCGKCSSIFCIDCDSLLHESLHWKQLFNDRFLEGLLMASDIDQPVYDRRWFNNLEFLYVRDLILRGHHSQKFHQVYSTQECVAVFLVNIWYSILRDNVKIKFGLDNRLKFYSRIMYKEARKDIKSHAMGDQKRAKFYLAPMVRYSKLAFRQLVRLYDVDVCYTPMIYAKNFLESEKCRNSELSVTKEDSPLIVQFATDDPFILSSAAEMVYYCSSGVDVNCGCPKHDVRSKGFGSALLDKPELLADMVAQTRAKILDSNFSISLKIRINEHLPKTVDLCQKAEKAGVSYLCVHGRTPSQRSEPINEEVLRIIKLIDIPIVANGSITTRQEALDIVHRTGVDGVMVANGLLTNPTLFAGHDYTTEGCVKNFMRLSRDHGLDWMLYHQHLQYMLRPYSYITVSEEHVPVRENRSLRLVS</sequence>
<dbReference type="InterPro" id="IPR013785">
    <property type="entry name" value="Aldolase_TIM"/>
</dbReference>
<dbReference type="SMART" id="SM01047">
    <property type="entry name" value="C1_4"/>
    <property type="match status" value="1"/>
</dbReference>
<dbReference type="Gene3D" id="3.40.50.410">
    <property type="entry name" value="von Willebrand factor, type A domain"/>
    <property type="match status" value="1"/>
</dbReference>
<dbReference type="EMBL" id="CADEPM010000003">
    <property type="protein sequence ID" value="CAB3403697.1"/>
    <property type="molecule type" value="Genomic_DNA"/>
</dbReference>
<keyword evidence="5" id="KW-0479">Metal-binding</keyword>
<dbReference type="SUPFAM" id="SSF57889">
    <property type="entry name" value="Cysteine-rich domain"/>
    <property type="match status" value="1"/>
</dbReference>